<comment type="caution">
    <text evidence="1">The sequence shown here is derived from an EMBL/GenBank/DDBJ whole genome shotgun (WGS) entry which is preliminary data.</text>
</comment>
<reference evidence="1 2" key="1">
    <citation type="submission" date="2024-09" db="EMBL/GenBank/DDBJ databases">
        <title>Chromosome-scale assembly of Riccia fluitans.</title>
        <authorList>
            <person name="Paukszto L."/>
            <person name="Sawicki J."/>
            <person name="Karawczyk K."/>
            <person name="Piernik-Szablinska J."/>
            <person name="Szczecinska M."/>
            <person name="Mazdziarz M."/>
        </authorList>
    </citation>
    <scope>NUCLEOTIDE SEQUENCE [LARGE SCALE GENOMIC DNA]</scope>
    <source>
        <strain evidence="1">Rf_01</strain>
        <tissue evidence="1">Aerial parts of the thallus</tissue>
    </source>
</reference>
<dbReference type="EMBL" id="JBHFFA010000006">
    <property type="protein sequence ID" value="KAL2621854.1"/>
    <property type="molecule type" value="Genomic_DNA"/>
</dbReference>
<proteinExistence type="predicted"/>
<dbReference type="AlphaFoldDB" id="A0ABD1Y514"/>
<organism evidence="1 2">
    <name type="scientific">Riccia fluitans</name>
    <dbReference type="NCBI Taxonomy" id="41844"/>
    <lineage>
        <taxon>Eukaryota</taxon>
        <taxon>Viridiplantae</taxon>
        <taxon>Streptophyta</taxon>
        <taxon>Embryophyta</taxon>
        <taxon>Marchantiophyta</taxon>
        <taxon>Marchantiopsida</taxon>
        <taxon>Marchantiidae</taxon>
        <taxon>Marchantiales</taxon>
        <taxon>Ricciaceae</taxon>
        <taxon>Riccia</taxon>
    </lineage>
</organism>
<keyword evidence="2" id="KW-1185">Reference proteome</keyword>
<dbReference type="Proteomes" id="UP001605036">
    <property type="component" value="Unassembled WGS sequence"/>
</dbReference>
<evidence type="ECO:0000313" key="2">
    <source>
        <dbReference type="Proteomes" id="UP001605036"/>
    </source>
</evidence>
<evidence type="ECO:0000313" key="1">
    <source>
        <dbReference type="EMBL" id="KAL2621854.1"/>
    </source>
</evidence>
<sequence>MSVRASAVISSSGICRAISRNDFRNVTNAGGAPCGVTVEVDYSEECMLDFWRRIRSSLAGLHTFLECPDFCC</sequence>
<name>A0ABD1Y514_9MARC</name>
<accession>A0ABD1Y514</accession>
<gene>
    <name evidence="1" type="ORF">R1flu_002059</name>
</gene>
<protein>
    <submittedName>
        <fullName evidence="1">Uncharacterized protein</fullName>
    </submittedName>
</protein>